<dbReference type="Pfam" id="PF13640">
    <property type="entry name" value="2OG-FeII_Oxy_3"/>
    <property type="match status" value="1"/>
</dbReference>
<evidence type="ECO:0000256" key="1">
    <source>
        <dbReference type="ARBA" id="ARBA00001961"/>
    </source>
</evidence>
<dbReference type="InterPro" id="IPR044862">
    <property type="entry name" value="Pro_4_hyd_alph_FE2OG_OXY"/>
</dbReference>
<proteinExistence type="predicted"/>
<dbReference type="GO" id="GO:0031418">
    <property type="term" value="F:L-ascorbic acid binding"/>
    <property type="evidence" value="ECO:0007669"/>
    <property type="project" value="UniProtKB-KW"/>
</dbReference>
<dbReference type="GO" id="GO:0004656">
    <property type="term" value="F:procollagen-proline 4-dioxygenase activity"/>
    <property type="evidence" value="ECO:0007669"/>
    <property type="project" value="TreeGrafter"/>
</dbReference>
<evidence type="ECO:0000256" key="2">
    <source>
        <dbReference type="ARBA" id="ARBA00022723"/>
    </source>
</evidence>
<dbReference type="Gene3D" id="2.60.120.620">
    <property type="entry name" value="q2cbj1_9rhob like domain"/>
    <property type="match status" value="1"/>
</dbReference>
<dbReference type="Proteomes" id="UP000188357">
    <property type="component" value="Unassembled WGS sequence"/>
</dbReference>
<evidence type="ECO:0000256" key="4">
    <source>
        <dbReference type="ARBA" id="ARBA00022964"/>
    </source>
</evidence>
<dbReference type="SMART" id="SM00702">
    <property type="entry name" value="P4Hc"/>
    <property type="match status" value="1"/>
</dbReference>
<evidence type="ECO:0000313" key="9">
    <source>
        <dbReference type="Proteomes" id="UP000188357"/>
    </source>
</evidence>
<dbReference type="InterPro" id="IPR005123">
    <property type="entry name" value="Oxoglu/Fe-dep_dioxygenase_dom"/>
</dbReference>
<gene>
    <name evidence="8" type="ORF">A1232T_01507</name>
</gene>
<keyword evidence="3" id="KW-0847">Vitamin C</keyword>
<reference evidence="8 9" key="1">
    <citation type="submission" date="2017-02" db="EMBL/GenBank/DDBJ databases">
        <authorList>
            <person name="Peterson S.W."/>
        </authorList>
    </citation>
    <scope>NUCLEOTIDE SEQUENCE [LARGE SCALE GENOMIC DNA]</scope>
    <source>
        <strain evidence="8">Psychrobacter_piechaudii</strain>
    </source>
</reference>
<dbReference type="PANTHER" id="PTHR10869">
    <property type="entry name" value="PROLYL 4-HYDROXYLASE ALPHA SUBUNIT"/>
    <property type="match status" value="1"/>
</dbReference>
<evidence type="ECO:0000259" key="7">
    <source>
        <dbReference type="PROSITE" id="PS51471"/>
    </source>
</evidence>
<dbReference type="GO" id="GO:0005506">
    <property type="term" value="F:iron ion binding"/>
    <property type="evidence" value="ECO:0007669"/>
    <property type="project" value="InterPro"/>
</dbReference>
<evidence type="ECO:0000256" key="3">
    <source>
        <dbReference type="ARBA" id="ARBA00022896"/>
    </source>
</evidence>
<dbReference type="AlphaFoldDB" id="A0A1R4GVB4"/>
<evidence type="ECO:0000256" key="5">
    <source>
        <dbReference type="ARBA" id="ARBA00023002"/>
    </source>
</evidence>
<feature type="domain" description="Fe2OG dioxygenase" evidence="7">
    <location>
        <begin position="156"/>
        <end position="265"/>
    </location>
</feature>
<dbReference type="EMBL" id="FUGE01000145">
    <property type="protein sequence ID" value="SJM72044.1"/>
    <property type="molecule type" value="Genomic_DNA"/>
</dbReference>
<dbReference type="RefSeq" id="WP_077451244.1">
    <property type="nucleotide sequence ID" value="NZ_FUGE01000145.1"/>
</dbReference>
<dbReference type="OrthoDB" id="479699at2"/>
<evidence type="ECO:0000256" key="6">
    <source>
        <dbReference type="ARBA" id="ARBA00023004"/>
    </source>
</evidence>
<protein>
    <submittedName>
        <fullName evidence="8">2OG-Fe(II) oxygenase superfamily protein</fullName>
    </submittedName>
</protein>
<comment type="cofactor">
    <cofactor evidence="1">
        <name>L-ascorbate</name>
        <dbReference type="ChEBI" id="CHEBI:38290"/>
    </cofactor>
</comment>
<evidence type="ECO:0000313" key="8">
    <source>
        <dbReference type="EMBL" id="SJM72044.1"/>
    </source>
</evidence>
<accession>A0A1R4GVB4</accession>
<name>A0A1R4GVB4_9GAMM</name>
<dbReference type="PROSITE" id="PS51471">
    <property type="entry name" value="FE2OG_OXY"/>
    <property type="match status" value="1"/>
</dbReference>
<keyword evidence="4" id="KW-0223">Dioxygenase</keyword>
<keyword evidence="6" id="KW-0408">Iron</keyword>
<keyword evidence="5" id="KW-0560">Oxidoreductase</keyword>
<dbReference type="InterPro" id="IPR045054">
    <property type="entry name" value="P4HA-like"/>
</dbReference>
<dbReference type="PANTHER" id="PTHR10869:SF246">
    <property type="entry name" value="TRANSMEMBRANE PROLYL 4-HYDROXYLASE"/>
    <property type="match status" value="1"/>
</dbReference>
<keyword evidence="2" id="KW-0479">Metal-binding</keyword>
<sequence>MSALMELEKTWQDWLKHNLARGVPSNKLAASLFEKGWIDAAYELIHKSNSNLQIPYIDISHNHIKLMDREVSLAFTCHKPFIAVINNFLSPEECQALIDDADSKLKASRVVNPEDGTFVEHHARTSTSTGYQRGEIPVIKNIENRISELVHWPVENGEGLQVLRYEDGGEYRPHFDFFDPAKKSSSVVTKKGGQRLGTFLMYLSDVDAGGSTRFPNLNFEVRPKMGTALYFANTDLNGQIDKLTLHAGTPVTEGVKYLATKWLREKPYV</sequence>
<dbReference type="InterPro" id="IPR006620">
    <property type="entry name" value="Pro_4_hyd_alph"/>
</dbReference>
<keyword evidence="9" id="KW-1185">Reference proteome</keyword>
<organism evidence="8 9">
    <name type="scientific">Psychrobacter piechaudii</name>
    <dbReference type="NCBI Taxonomy" id="1945521"/>
    <lineage>
        <taxon>Bacteria</taxon>
        <taxon>Pseudomonadati</taxon>
        <taxon>Pseudomonadota</taxon>
        <taxon>Gammaproteobacteria</taxon>
        <taxon>Moraxellales</taxon>
        <taxon>Moraxellaceae</taxon>
        <taxon>Psychrobacter</taxon>
    </lineage>
</organism>